<dbReference type="GO" id="GO:0005737">
    <property type="term" value="C:cytoplasm"/>
    <property type="evidence" value="ECO:0007669"/>
    <property type="project" value="TreeGrafter"/>
</dbReference>
<dbReference type="PROSITE" id="PS51671">
    <property type="entry name" value="ACT"/>
    <property type="match status" value="1"/>
</dbReference>
<dbReference type="InterPro" id="IPR018528">
    <property type="entry name" value="Preph_deHydtase_CS"/>
</dbReference>
<dbReference type="InterPro" id="IPR001086">
    <property type="entry name" value="Preph_deHydtase"/>
</dbReference>
<dbReference type="PANTHER" id="PTHR21022">
    <property type="entry name" value="PREPHENATE DEHYDRATASE P PROTEIN"/>
    <property type="match status" value="1"/>
</dbReference>
<dbReference type="EC" id="4.2.1.51" evidence="2 10"/>
<evidence type="ECO:0000256" key="10">
    <source>
        <dbReference type="RuleBase" id="RU361254"/>
    </source>
</evidence>
<comment type="pathway">
    <text evidence="1 10">Amino-acid biosynthesis; L-phenylalanine biosynthesis; phenylpyruvate from prephenate: step 1/1.</text>
</comment>
<organism evidence="13 14">
    <name type="scientific">Alteribacter lacisalsi</name>
    <dbReference type="NCBI Taxonomy" id="2045244"/>
    <lineage>
        <taxon>Bacteria</taxon>
        <taxon>Bacillati</taxon>
        <taxon>Bacillota</taxon>
        <taxon>Bacilli</taxon>
        <taxon>Bacillales</taxon>
        <taxon>Bacillaceae</taxon>
        <taxon>Alteribacter</taxon>
    </lineage>
</organism>
<dbReference type="PIRSF" id="PIRSF001500">
    <property type="entry name" value="Chor_mut_pdt_Ppr"/>
    <property type="match status" value="1"/>
</dbReference>
<dbReference type="PROSITE" id="PS00858">
    <property type="entry name" value="PREPHENATE_DEHYDR_2"/>
    <property type="match status" value="1"/>
</dbReference>
<dbReference type="CDD" id="cd13633">
    <property type="entry name" value="PBP2_Sa-PDT_like"/>
    <property type="match status" value="1"/>
</dbReference>
<evidence type="ECO:0000256" key="9">
    <source>
        <dbReference type="PIRSR" id="PIRSR001500-2"/>
    </source>
</evidence>
<protein>
    <recommendedName>
        <fullName evidence="3 10">Prephenate dehydratase</fullName>
        <shortName evidence="10">PDT</shortName>
        <ecNumber evidence="2 10">4.2.1.51</ecNumber>
    </recommendedName>
</protein>
<dbReference type="Pfam" id="PF00800">
    <property type="entry name" value="PDT"/>
    <property type="match status" value="1"/>
</dbReference>
<dbReference type="GO" id="GO:0009094">
    <property type="term" value="P:L-phenylalanine biosynthetic process"/>
    <property type="evidence" value="ECO:0007669"/>
    <property type="project" value="UniProtKB-UniPathway"/>
</dbReference>
<keyword evidence="7 10" id="KW-0456">Lyase</keyword>
<keyword evidence="5 10" id="KW-0057">Aromatic amino acid biosynthesis</keyword>
<dbReference type="OrthoDB" id="9802281at2"/>
<keyword evidence="6 10" id="KW-0584">Phenylalanine biosynthesis</keyword>
<feature type="domain" description="ACT" evidence="12">
    <location>
        <begin position="204"/>
        <end position="281"/>
    </location>
</feature>
<dbReference type="InterPro" id="IPR008242">
    <property type="entry name" value="Chor_mutase/pphenate_deHydtase"/>
</dbReference>
<sequence length="293" mass="32187">MKVGYLGPAGSFTHTAVRALYPDAVLKDYKSIPDTIDAVKNEETDAALVPLENTIEGSVNLTLDYLIHHERLPIIKELTIPIRQHLLVHPLLKDSWQDKVKVIFSHPHAISQCHLFIREHMPHARVEYAGSTAAAAEYASSHPDEAVAAIANAGAAELYGLHTASNDINDYVNNHTRFVALGKNQGTTLAELKELKGTGSKTTVVITLPEDHSGALHQVLSAFAWRRLNLTKIESRPMKTGLGNYLFIIDISREMDDVLLPGAIKEIEALGCGVSILGSYPCFLLEEKKPFPE</sequence>
<evidence type="ECO:0000256" key="1">
    <source>
        <dbReference type="ARBA" id="ARBA00004741"/>
    </source>
</evidence>
<dbReference type="PROSITE" id="PS51171">
    <property type="entry name" value="PREPHENATE_DEHYDR_3"/>
    <property type="match status" value="1"/>
</dbReference>
<comment type="catalytic activity">
    <reaction evidence="8 10">
        <text>prephenate + H(+) = 3-phenylpyruvate + CO2 + H2O</text>
        <dbReference type="Rhea" id="RHEA:21648"/>
        <dbReference type="ChEBI" id="CHEBI:15377"/>
        <dbReference type="ChEBI" id="CHEBI:15378"/>
        <dbReference type="ChEBI" id="CHEBI:16526"/>
        <dbReference type="ChEBI" id="CHEBI:18005"/>
        <dbReference type="ChEBI" id="CHEBI:29934"/>
        <dbReference type="EC" id="4.2.1.51"/>
    </reaction>
</comment>
<dbReference type="AlphaFoldDB" id="A0A2W0HPL2"/>
<dbReference type="PANTHER" id="PTHR21022:SF19">
    <property type="entry name" value="PREPHENATE DEHYDRATASE-RELATED"/>
    <property type="match status" value="1"/>
</dbReference>
<dbReference type="EMBL" id="PDOF01000001">
    <property type="protein sequence ID" value="PYZ98819.1"/>
    <property type="molecule type" value="Genomic_DNA"/>
</dbReference>
<evidence type="ECO:0000256" key="7">
    <source>
        <dbReference type="ARBA" id="ARBA00023239"/>
    </source>
</evidence>
<dbReference type="InterPro" id="IPR045865">
    <property type="entry name" value="ACT-like_dom_sf"/>
</dbReference>
<evidence type="ECO:0000313" key="13">
    <source>
        <dbReference type="EMBL" id="PYZ98819.1"/>
    </source>
</evidence>
<dbReference type="FunFam" id="3.30.70.260:FF:000012">
    <property type="entry name" value="Prephenate dehydratase"/>
    <property type="match status" value="1"/>
</dbReference>
<dbReference type="CDD" id="cd04905">
    <property type="entry name" value="ACT_CM-PDT"/>
    <property type="match status" value="1"/>
</dbReference>
<evidence type="ECO:0000256" key="2">
    <source>
        <dbReference type="ARBA" id="ARBA00013147"/>
    </source>
</evidence>
<proteinExistence type="predicted"/>
<evidence type="ECO:0000256" key="3">
    <source>
        <dbReference type="ARBA" id="ARBA00021872"/>
    </source>
</evidence>
<reference evidence="13 14" key="1">
    <citation type="submission" date="2017-10" db="EMBL/GenBank/DDBJ databases">
        <title>Bacillus sp. nov., a halophilic bacterium isolated from a Yangshapao Lake.</title>
        <authorList>
            <person name="Wang H."/>
        </authorList>
    </citation>
    <scope>NUCLEOTIDE SEQUENCE [LARGE SCALE GENOMIC DNA]</scope>
    <source>
        <strain evidence="13 14">YSP-3</strain>
    </source>
</reference>
<evidence type="ECO:0000313" key="14">
    <source>
        <dbReference type="Proteomes" id="UP000248066"/>
    </source>
</evidence>
<name>A0A2W0HPL2_9BACI</name>
<dbReference type="RefSeq" id="WP_110519018.1">
    <property type="nucleotide sequence ID" value="NZ_PDOF01000001.1"/>
</dbReference>
<dbReference type="InterPro" id="IPR002912">
    <property type="entry name" value="ACT_dom"/>
</dbReference>
<evidence type="ECO:0000256" key="6">
    <source>
        <dbReference type="ARBA" id="ARBA00023222"/>
    </source>
</evidence>
<dbReference type="SUPFAM" id="SSF53850">
    <property type="entry name" value="Periplasmic binding protein-like II"/>
    <property type="match status" value="1"/>
</dbReference>
<dbReference type="NCBIfam" id="NF008865">
    <property type="entry name" value="PRK11898.1"/>
    <property type="match status" value="1"/>
</dbReference>
<dbReference type="Gene3D" id="3.40.190.10">
    <property type="entry name" value="Periplasmic binding protein-like II"/>
    <property type="match status" value="2"/>
</dbReference>
<dbReference type="FunFam" id="3.40.190.10:FF:000064">
    <property type="entry name" value="Prephenate dehydratase"/>
    <property type="match status" value="1"/>
</dbReference>
<accession>A0A2W0HPL2</accession>
<evidence type="ECO:0000256" key="8">
    <source>
        <dbReference type="ARBA" id="ARBA00047848"/>
    </source>
</evidence>
<dbReference type="GO" id="GO:0004664">
    <property type="term" value="F:prephenate dehydratase activity"/>
    <property type="evidence" value="ECO:0007669"/>
    <property type="project" value="UniProtKB-UniRule"/>
</dbReference>
<feature type="domain" description="Prephenate dehydratase" evidence="11">
    <location>
        <begin position="2"/>
        <end position="183"/>
    </location>
</feature>
<comment type="caution">
    <text evidence="13">The sequence shown here is derived from an EMBL/GenBank/DDBJ whole genome shotgun (WGS) entry which is preliminary data.</text>
</comment>
<dbReference type="Gene3D" id="3.30.70.260">
    <property type="match status" value="1"/>
</dbReference>
<keyword evidence="4 10" id="KW-0028">Amino-acid biosynthesis</keyword>
<dbReference type="UniPathway" id="UPA00121">
    <property type="reaction ID" value="UER00345"/>
</dbReference>
<keyword evidence="14" id="KW-1185">Reference proteome</keyword>
<gene>
    <name evidence="10" type="primary">pheA</name>
    <name evidence="13" type="ORF">CR205_09685</name>
</gene>
<evidence type="ECO:0000256" key="5">
    <source>
        <dbReference type="ARBA" id="ARBA00023141"/>
    </source>
</evidence>
<dbReference type="Pfam" id="PF01842">
    <property type="entry name" value="ACT"/>
    <property type="match status" value="1"/>
</dbReference>
<feature type="site" description="Essential for prephenate dehydratase activity" evidence="9">
    <location>
        <position position="176"/>
    </location>
</feature>
<evidence type="ECO:0000259" key="11">
    <source>
        <dbReference type="PROSITE" id="PS51171"/>
    </source>
</evidence>
<dbReference type="Proteomes" id="UP000248066">
    <property type="component" value="Unassembled WGS sequence"/>
</dbReference>
<evidence type="ECO:0000256" key="4">
    <source>
        <dbReference type="ARBA" id="ARBA00022605"/>
    </source>
</evidence>
<dbReference type="SUPFAM" id="SSF55021">
    <property type="entry name" value="ACT-like"/>
    <property type="match status" value="1"/>
</dbReference>
<evidence type="ECO:0000259" key="12">
    <source>
        <dbReference type="PROSITE" id="PS51671"/>
    </source>
</evidence>